<feature type="region of interest" description="Disordered" evidence="1">
    <location>
        <begin position="1"/>
        <end position="67"/>
    </location>
</feature>
<organism evidence="2 3">
    <name type="scientific">Pinctada imbricata</name>
    <name type="common">Atlantic pearl-oyster</name>
    <name type="synonym">Pinctada martensii</name>
    <dbReference type="NCBI Taxonomy" id="66713"/>
    <lineage>
        <taxon>Eukaryota</taxon>
        <taxon>Metazoa</taxon>
        <taxon>Spiralia</taxon>
        <taxon>Lophotrochozoa</taxon>
        <taxon>Mollusca</taxon>
        <taxon>Bivalvia</taxon>
        <taxon>Autobranchia</taxon>
        <taxon>Pteriomorphia</taxon>
        <taxon>Pterioida</taxon>
        <taxon>Pterioidea</taxon>
        <taxon>Pteriidae</taxon>
        <taxon>Pinctada</taxon>
    </lineage>
</organism>
<proteinExistence type="predicted"/>
<accession>A0AA89BXU4</accession>
<feature type="compositionally biased region" description="Basic and acidic residues" evidence="1">
    <location>
        <begin position="9"/>
        <end position="33"/>
    </location>
</feature>
<dbReference type="AlphaFoldDB" id="A0AA89BXU4"/>
<name>A0AA89BXU4_PINIB</name>
<evidence type="ECO:0000313" key="2">
    <source>
        <dbReference type="EMBL" id="KAK3098399.1"/>
    </source>
</evidence>
<dbReference type="EMBL" id="VSWD01000007">
    <property type="protein sequence ID" value="KAK3098399.1"/>
    <property type="molecule type" value="Genomic_DNA"/>
</dbReference>
<gene>
    <name evidence="2" type="ORF">FSP39_019158</name>
</gene>
<dbReference type="Proteomes" id="UP001186944">
    <property type="component" value="Unassembled WGS sequence"/>
</dbReference>
<evidence type="ECO:0000313" key="3">
    <source>
        <dbReference type="Proteomes" id="UP001186944"/>
    </source>
</evidence>
<sequence length="232" mass="27461">MSKNTADLELERLLRQHNKKTTERNDRRNENKEKGRRKKKQPIVFRQGKSKEKRHVRPNQPLSAAEREAVNRYLRDVRINKYRELPRMQSRSEMDVRRRPNHPDVGYPYRNVRLSRDMADIVRLPYNRSLGRLPDAEIHANTLPYTRRPRGPRARPDQATVLDKGYISQIWKYPMTVLSDRTTKLTFITIVRTWPIKNITYIRDISLLAGKDLQMVGGQSGYESAHKYNDNI</sequence>
<keyword evidence="3" id="KW-1185">Reference proteome</keyword>
<comment type="caution">
    <text evidence="2">The sequence shown here is derived from an EMBL/GenBank/DDBJ whole genome shotgun (WGS) entry which is preliminary data.</text>
</comment>
<evidence type="ECO:0000256" key="1">
    <source>
        <dbReference type="SAM" id="MobiDB-lite"/>
    </source>
</evidence>
<protein>
    <submittedName>
        <fullName evidence="2">Uncharacterized protein</fullName>
    </submittedName>
</protein>
<reference evidence="2" key="1">
    <citation type="submission" date="2019-08" db="EMBL/GenBank/DDBJ databases">
        <title>The improved chromosome-level genome for the pearl oyster Pinctada fucata martensii using PacBio sequencing and Hi-C.</title>
        <authorList>
            <person name="Zheng Z."/>
        </authorList>
    </citation>
    <scope>NUCLEOTIDE SEQUENCE</scope>
    <source>
        <strain evidence="2">ZZ-2019</strain>
        <tissue evidence="2">Adductor muscle</tissue>
    </source>
</reference>